<evidence type="ECO:0000313" key="5">
    <source>
        <dbReference type="Proteomes" id="UP000193380"/>
    </source>
</evidence>
<evidence type="ECO:0000256" key="2">
    <source>
        <dbReference type="ARBA" id="ARBA00023054"/>
    </source>
</evidence>
<dbReference type="PANTHER" id="PTHR21501:SF1">
    <property type="entry name" value="PROTEIN FAM-161"/>
    <property type="match status" value="1"/>
</dbReference>
<comment type="similarity">
    <text evidence="1">Belongs to the FAM161 family.</text>
</comment>
<dbReference type="Proteomes" id="UP000193380">
    <property type="component" value="Unassembled WGS sequence"/>
</dbReference>
<feature type="region of interest" description="Disordered" evidence="3">
    <location>
        <begin position="185"/>
        <end position="214"/>
    </location>
</feature>
<accession>A0A060X2T6</accession>
<feature type="compositionally biased region" description="Polar residues" evidence="3">
    <location>
        <begin position="279"/>
        <end position="297"/>
    </location>
</feature>
<dbReference type="AlphaFoldDB" id="A0A060X2T6"/>
<dbReference type="PANTHER" id="PTHR21501">
    <property type="entry name" value="PROTEIN FAM-161"/>
    <property type="match status" value="1"/>
</dbReference>
<proteinExistence type="inferred from homology"/>
<name>A0A060X2T6_ONCMY</name>
<evidence type="ECO:0000256" key="3">
    <source>
        <dbReference type="SAM" id="MobiDB-lite"/>
    </source>
</evidence>
<feature type="compositionally biased region" description="Basic and acidic residues" evidence="3">
    <location>
        <begin position="199"/>
        <end position="208"/>
    </location>
</feature>
<dbReference type="EMBL" id="FR904923">
    <property type="protein sequence ID" value="CDQ73726.1"/>
    <property type="molecule type" value="Genomic_DNA"/>
</dbReference>
<reference evidence="4" key="1">
    <citation type="journal article" date="2014" name="Nat. Commun.">
        <title>The rainbow trout genome provides novel insights into evolution after whole-genome duplication in vertebrates.</title>
        <authorList>
            <person name="Berthelot C."/>
            <person name="Brunet F."/>
            <person name="Chalopin D."/>
            <person name="Juanchich A."/>
            <person name="Bernard M."/>
            <person name="Noel B."/>
            <person name="Bento P."/>
            <person name="Da Silva C."/>
            <person name="Labadie K."/>
            <person name="Alberti A."/>
            <person name="Aury J.M."/>
            <person name="Louis A."/>
            <person name="Dehais P."/>
            <person name="Bardou P."/>
            <person name="Montfort J."/>
            <person name="Klopp C."/>
            <person name="Cabau C."/>
            <person name="Gaspin C."/>
            <person name="Thorgaard G.H."/>
            <person name="Boussaha M."/>
            <person name="Quillet E."/>
            <person name="Guyomard R."/>
            <person name="Galiana D."/>
            <person name="Bobe J."/>
            <person name="Volff J.N."/>
            <person name="Genet C."/>
            <person name="Wincker P."/>
            <person name="Jaillon O."/>
            <person name="Roest Crollius H."/>
            <person name="Guiguen Y."/>
        </authorList>
    </citation>
    <scope>NUCLEOTIDE SEQUENCE [LARGE SCALE GENOMIC DNA]</scope>
</reference>
<dbReference type="GO" id="GO:0044782">
    <property type="term" value="P:cilium organization"/>
    <property type="evidence" value="ECO:0007669"/>
    <property type="project" value="TreeGrafter"/>
</dbReference>
<feature type="region of interest" description="Disordered" evidence="3">
    <location>
        <begin position="279"/>
        <end position="306"/>
    </location>
</feature>
<feature type="region of interest" description="Disordered" evidence="3">
    <location>
        <begin position="12"/>
        <end position="80"/>
    </location>
</feature>
<feature type="compositionally biased region" description="Basic and acidic residues" evidence="3">
    <location>
        <begin position="12"/>
        <end position="24"/>
    </location>
</feature>
<organism evidence="4 5">
    <name type="scientific">Oncorhynchus mykiss</name>
    <name type="common">Rainbow trout</name>
    <name type="synonym">Salmo gairdneri</name>
    <dbReference type="NCBI Taxonomy" id="8022"/>
    <lineage>
        <taxon>Eukaryota</taxon>
        <taxon>Metazoa</taxon>
        <taxon>Chordata</taxon>
        <taxon>Craniata</taxon>
        <taxon>Vertebrata</taxon>
        <taxon>Euteleostomi</taxon>
        <taxon>Actinopterygii</taxon>
        <taxon>Neopterygii</taxon>
        <taxon>Teleostei</taxon>
        <taxon>Protacanthopterygii</taxon>
        <taxon>Salmoniformes</taxon>
        <taxon>Salmonidae</taxon>
        <taxon>Salmoninae</taxon>
        <taxon>Oncorhynchus</taxon>
    </lineage>
</organism>
<reference evidence="4" key="2">
    <citation type="submission" date="2014-03" db="EMBL/GenBank/DDBJ databases">
        <authorList>
            <person name="Genoscope - CEA"/>
        </authorList>
    </citation>
    <scope>NUCLEOTIDE SEQUENCE</scope>
</reference>
<evidence type="ECO:0000313" key="4">
    <source>
        <dbReference type="EMBL" id="CDQ73726.1"/>
    </source>
</evidence>
<protein>
    <submittedName>
        <fullName evidence="4">Uncharacterized protein</fullName>
    </submittedName>
</protein>
<sequence length="464" mass="53027">MYFISIISSEEGVRSGNEKGHKESATSVTCENEEDMDEGFTGTLLPARDAPSWMWEGFSIDDYNPKPQPQGPQPKIITPKLKEDKRCLPKVTVPQPFKMTLREESEGQKQRQLRKAWEETANKPTATLPRFKANPVPKSNQLPLYDKIVEECERQRKVLYEKRRDLMLAMQQPFNLGSKVAHGSAKRMAVAEGDGDGTAAKEGDEGPKPESSVPVHSYKDILKRCAQLATRHPPPTGVEKKLTFQPVINRTIPDFGRLHHRFEDRLRSVRQGMHSTVPQPFSFQVNAGGDQTVSTSKKTQKHGKKDPCPVVKWELARILASSQRLTKSALLREEAAKKRLVTREKRLRAEQQKSEAGCSLQKEVAKWLNAQKQRSTARAQRQQQNYRKEMKVRSAEYQSELADMMERVNSRPLLLQRHWQTRREADKRFSLILERAGLDEALLWSKAMLQEQGQRLQLEATEEA</sequence>
<dbReference type="GO" id="GO:0036064">
    <property type="term" value="C:ciliary basal body"/>
    <property type="evidence" value="ECO:0007669"/>
    <property type="project" value="TreeGrafter"/>
</dbReference>
<evidence type="ECO:0000256" key="1">
    <source>
        <dbReference type="ARBA" id="ARBA00006663"/>
    </source>
</evidence>
<dbReference type="STRING" id="8022.A0A060X2T6"/>
<dbReference type="GO" id="GO:0032391">
    <property type="term" value="C:photoreceptor connecting cilium"/>
    <property type="evidence" value="ECO:0007669"/>
    <property type="project" value="TreeGrafter"/>
</dbReference>
<dbReference type="Pfam" id="PF10595">
    <property type="entry name" value="FAM161A_B"/>
    <property type="match status" value="2"/>
</dbReference>
<keyword evidence="2" id="KW-0175">Coiled coil</keyword>
<dbReference type="InterPro" id="IPR051655">
    <property type="entry name" value="FAM161"/>
</dbReference>
<dbReference type="InterPro" id="IPR019579">
    <property type="entry name" value="FAM161A/B"/>
</dbReference>
<dbReference type="PaxDb" id="8022-A0A060X2T6"/>
<gene>
    <name evidence="4" type="ORF">GSONMT00027843001</name>
</gene>